<dbReference type="SUPFAM" id="SSF55681">
    <property type="entry name" value="Class II aaRS and biotin synthetases"/>
    <property type="match status" value="1"/>
</dbReference>
<dbReference type="GO" id="GO:0140096">
    <property type="term" value="F:catalytic activity, acting on a protein"/>
    <property type="evidence" value="ECO:0007669"/>
    <property type="project" value="UniProtKB-ARBA"/>
</dbReference>
<dbReference type="InterPro" id="IPR036754">
    <property type="entry name" value="YbaK/aa-tRNA-synt-asso_dom_sf"/>
</dbReference>
<dbReference type="Gene3D" id="3.40.50.800">
    <property type="entry name" value="Anticodon-binding domain"/>
    <property type="match status" value="1"/>
</dbReference>
<dbReference type="CDD" id="cd00861">
    <property type="entry name" value="ProRS_anticodon_short"/>
    <property type="match status" value="1"/>
</dbReference>
<dbReference type="GO" id="GO:0004827">
    <property type="term" value="F:proline-tRNA ligase activity"/>
    <property type="evidence" value="ECO:0007669"/>
    <property type="project" value="UniProtKB-UniRule"/>
</dbReference>
<dbReference type="InterPro" id="IPR004154">
    <property type="entry name" value="Anticodon-bd"/>
</dbReference>
<evidence type="ECO:0000256" key="6">
    <source>
        <dbReference type="ARBA" id="ARBA00022840"/>
    </source>
</evidence>
<dbReference type="InterPro" id="IPR036621">
    <property type="entry name" value="Anticodon-bd_dom_sf"/>
</dbReference>
<dbReference type="Pfam" id="PF04073">
    <property type="entry name" value="tRNA_edit"/>
    <property type="match status" value="1"/>
</dbReference>
<dbReference type="Pfam" id="PF00587">
    <property type="entry name" value="tRNA-synt_2b"/>
    <property type="match status" value="1"/>
</dbReference>
<dbReference type="InterPro" id="IPR002314">
    <property type="entry name" value="aa-tRNA-synt_IIb"/>
</dbReference>
<dbReference type="PANTHER" id="PTHR42753:SF2">
    <property type="entry name" value="PROLINE--TRNA LIGASE"/>
    <property type="match status" value="1"/>
</dbReference>
<evidence type="ECO:0000256" key="10">
    <source>
        <dbReference type="ARBA" id="ARBA00053664"/>
    </source>
</evidence>
<evidence type="ECO:0000256" key="3">
    <source>
        <dbReference type="ARBA" id="ARBA00022490"/>
    </source>
</evidence>
<dbReference type="EMBL" id="CZBO01000013">
    <property type="protein sequence ID" value="CUQ33634.1"/>
    <property type="molecule type" value="Genomic_DNA"/>
</dbReference>
<dbReference type="GO" id="GO:0005829">
    <property type="term" value="C:cytosol"/>
    <property type="evidence" value="ECO:0007669"/>
    <property type="project" value="TreeGrafter"/>
</dbReference>
<dbReference type="InterPro" id="IPR004500">
    <property type="entry name" value="Pro-tRNA-synth_IIa_bac-type"/>
</dbReference>
<dbReference type="GO" id="GO:0002161">
    <property type="term" value="F:aminoacyl-tRNA deacylase activity"/>
    <property type="evidence" value="ECO:0007669"/>
    <property type="project" value="InterPro"/>
</dbReference>
<dbReference type="PRINTS" id="PR01046">
    <property type="entry name" value="TRNASYNTHPRO"/>
</dbReference>
<dbReference type="PANTHER" id="PTHR42753">
    <property type="entry name" value="MITOCHONDRIAL RIBOSOME PROTEIN L39/PROLYL-TRNA LIGASE FAMILY MEMBER"/>
    <property type="match status" value="1"/>
</dbReference>
<comment type="catalytic activity">
    <reaction evidence="9 12">
        <text>tRNA(Pro) + L-proline + ATP = L-prolyl-tRNA(Pro) + AMP + diphosphate</text>
        <dbReference type="Rhea" id="RHEA:14305"/>
        <dbReference type="Rhea" id="RHEA-COMP:9700"/>
        <dbReference type="Rhea" id="RHEA-COMP:9702"/>
        <dbReference type="ChEBI" id="CHEBI:30616"/>
        <dbReference type="ChEBI" id="CHEBI:33019"/>
        <dbReference type="ChEBI" id="CHEBI:60039"/>
        <dbReference type="ChEBI" id="CHEBI:78442"/>
        <dbReference type="ChEBI" id="CHEBI:78532"/>
        <dbReference type="ChEBI" id="CHEBI:456215"/>
        <dbReference type="EC" id="6.1.1.15"/>
    </reaction>
</comment>
<comment type="subunit">
    <text evidence="2 12">Homodimer.</text>
</comment>
<evidence type="ECO:0000256" key="9">
    <source>
        <dbReference type="ARBA" id="ARBA00047671"/>
    </source>
</evidence>
<evidence type="ECO:0000256" key="11">
    <source>
        <dbReference type="ARBA" id="ARBA00060755"/>
    </source>
</evidence>
<evidence type="ECO:0000313" key="15">
    <source>
        <dbReference type="Proteomes" id="UP000095563"/>
    </source>
</evidence>
<dbReference type="InterPro" id="IPR002316">
    <property type="entry name" value="Pro-tRNA-ligase_IIa"/>
</dbReference>
<comment type="function">
    <text evidence="10 12">Catalyzes the attachment of proline to tRNA(Pro) in a two-step reaction: proline is first activated by ATP to form Pro-AMP and then transferred to the acceptor end of tRNA(Pro). As ProRS can inadvertently accommodate and process non-cognate amino acids such as alanine and cysteine, to avoid such errors it has two additional distinct editing activities against alanine. One activity is designated as 'pretransfer' editing and involves the tRNA(Pro)-independent hydrolysis of activated Ala-AMP. The other activity is designated 'posttransfer' editing and involves deacylation of mischarged Ala-tRNA(Pro). The misacylated Cys-tRNA(Pro) is not edited by ProRS.</text>
</comment>
<dbReference type="RefSeq" id="WP_055209261.1">
    <property type="nucleotide sequence ID" value="NZ_CZBO01000013.1"/>
</dbReference>
<evidence type="ECO:0000256" key="8">
    <source>
        <dbReference type="ARBA" id="ARBA00023146"/>
    </source>
</evidence>
<dbReference type="GO" id="GO:0006433">
    <property type="term" value="P:prolyl-tRNA aminoacylation"/>
    <property type="evidence" value="ECO:0007669"/>
    <property type="project" value="UniProtKB-UniRule"/>
</dbReference>
<dbReference type="PROSITE" id="PS50862">
    <property type="entry name" value="AA_TRNA_LIGASE_II"/>
    <property type="match status" value="1"/>
</dbReference>
<feature type="domain" description="Aminoacyl-transfer RNA synthetases class-II family profile" evidence="13">
    <location>
        <begin position="38"/>
        <end position="463"/>
    </location>
</feature>
<evidence type="ECO:0000259" key="13">
    <source>
        <dbReference type="PROSITE" id="PS50862"/>
    </source>
</evidence>
<dbReference type="FunFam" id="3.30.930.10:FF:000043">
    <property type="entry name" value="Proline--tRNA ligase"/>
    <property type="match status" value="1"/>
</dbReference>
<dbReference type="FunFam" id="3.40.50.800:FF:000011">
    <property type="entry name" value="Proline--tRNA ligase"/>
    <property type="match status" value="1"/>
</dbReference>
<dbReference type="GO" id="GO:0016740">
    <property type="term" value="F:transferase activity"/>
    <property type="evidence" value="ECO:0007669"/>
    <property type="project" value="UniProtKB-ARBA"/>
</dbReference>
<keyword evidence="4 12" id="KW-0436">Ligase</keyword>
<dbReference type="AlphaFoldDB" id="A0A174VFN4"/>
<dbReference type="SUPFAM" id="SSF55826">
    <property type="entry name" value="YbaK/ProRS associated domain"/>
    <property type="match status" value="1"/>
</dbReference>
<accession>A0A174VFN4</accession>
<evidence type="ECO:0000256" key="1">
    <source>
        <dbReference type="ARBA" id="ARBA00004496"/>
    </source>
</evidence>
<keyword evidence="3 12" id="KW-0963">Cytoplasm</keyword>
<keyword evidence="6 12" id="KW-0067">ATP-binding</keyword>
<dbReference type="GO" id="GO:0005524">
    <property type="term" value="F:ATP binding"/>
    <property type="evidence" value="ECO:0007669"/>
    <property type="project" value="UniProtKB-UniRule"/>
</dbReference>
<dbReference type="NCBIfam" id="NF006625">
    <property type="entry name" value="PRK09194.1"/>
    <property type="match status" value="1"/>
</dbReference>
<keyword evidence="5 12" id="KW-0547">Nucleotide-binding</keyword>
<organism evidence="14 15">
    <name type="scientific">Clostridium baratii</name>
    <dbReference type="NCBI Taxonomy" id="1561"/>
    <lineage>
        <taxon>Bacteria</taxon>
        <taxon>Bacillati</taxon>
        <taxon>Bacillota</taxon>
        <taxon>Clostridia</taxon>
        <taxon>Eubacteriales</taxon>
        <taxon>Clostridiaceae</taxon>
        <taxon>Clostridium</taxon>
    </lineage>
</organism>
<evidence type="ECO:0000256" key="12">
    <source>
        <dbReference type="HAMAP-Rule" id="MF_01569"/>
    </source>
</evidence>
<keyword evidence="8 12" id="KW-0030">Aminoacyl-tRNA synthetase</keyword>
<dbReference type="Gene3D" id="3.30.930.10">
    <property type="entry name" value="Bira Bifunctional Protein, Domain 2"/>
    <property type="match status" value="2"/>
</dbReference>
<dbReference type="Gene3D" id="3.90.960.10">
    <property type="entry name" value="YbaK/aminoacyl-tRNA synthetase-associated domain"/>
    <property type="match status" value="1"/>
</dbReference>
<evidence type="ECO:0000256" key="5">
    <source>
        <dbReference type="ARBA" id="ARBA00022741"/>
    </source>
</evidence>
<comment type="subcellular location">
    <subcellularLocation>
        <location evidence="1 12">Cytoplasm</location>
    </subcellularLocation>
</comment>
<comment type="similarity">
    <text evidence="11 12">Belongs to the class-II aminoacyl-tRNA synthetase family. ProS type 1 subfamily.</text>
</comment>
<comment type="domain">
    <text evidence="12">Consists of three domains: the N-terminal catalytic domain, the editing domain and the C-terminal anticodon-binding domain.</text>
</comment>
<dbReference type="InterPro" id="IPR044140">
    <property type="entry name" value="ProRS_anticodon_short"/>
</dbReference>
<sequence length="571" mass="63619">MKMSNMLVATLREVPAEAEIASHQLMLRAGLIRKMASGVYNHLPLGVKVLKKVENIVREEMDNTGAQELLASAIIPAELWQESGRWDAYGAEMFRVTDRNAREFCLGPTHEEVFTNIARNEIKSYKQLPLNLYQIQTKYRDETRPRFGVMRSREFIMKDAYSFDKDQEGLDLAYNKMHDAYVNIFNRCGLDAKCVEADSGAIGGSNSAEFMVKSEVGEDDVVFCTECNYAANIEKAEAVVEKAEAEELVAMQKVETPNIRTIEEVSEFLKVSPKKTVKTLIYNVDGKLVGVLVRGDREVNEVKVANAANASGDIELASHEEVMRATNAETGFAGPVGLRVDLLLVDEEVSNMYNMVVGANETGYHLTGVNYGREFEGVVGDFRNVENGEACPRCGKEVAIARGTEVGHIFKLGTKYSEAMNAKFIDEDGKEKPFIMGCYGIGVTRTVASIIEQHHDENGIIWPLEVAPYHVSVVAVNSKDEDQMRIATEIYEELRAIGVDALLDDRKERAGVKFKDSELMGIPMRVTVGKKIGDGEVEFKLRAGGENETIKIEEVKDRVRAEFAKNNLKLR</sequence>
<evidence type="ECO:0000256" key="7">
    <source>
        <dbReference type="ARBA" id="ARBA00022917"/>
    </source>
</evidence>
<protein>
    <recommendedName>
        <fullName evidence="12">Proline--tRNA ligase</fullName>
        <ecNumber evidence="12">6.1.1.15</ecNumber>
    </recommendedName>
    <alternativeName>
        <fullName evidence="12">Prolyl-tRNA synthetase</fullName>
        <shortName evidence="12">ProRS</shortName>
    </alternativeName>
</protein>
<keyword evidence="7 12" id="KW-0648">Protein biosynthesis</keyword>
<dbReference type="Proteomes" id="UP000095563">
    <property type="component" value="Unassembled WGS sequence"/>
</dbReference>
<dbReference type="InterPro" id="IPR045864">
    <property type="entry name" value="aa-tRNA-synth_II/BPL/LPL"/>
</dbReference>
<dbReference type="PIRSF" id="PIRSF001535">
    <property type="entry name" value="ProRS_1"/>
    <property type="match status" value="1"/>
</dbReference>
<dbReference type="FunFam" id="3.30.930.10:FF:000065">
    <property type="entry name" value="Proline--tRNA ligase"/>
    <property type="match status" value="1"/>
</dbReference>
<dbReference type="EC" id="6.1.1.15" evidence="12"/>
<dbReference type="InterPro" id="IPR023717">
    <property type="entry name" value="Pro-tRNA-Synthase_IIa_type1"/>
</dbReference>
<dbReference type="HAMAP" id="MF_01569">
    <property type="entry name" value="Pro_tRNA_synth_type1"/>
    <property type="match status" value="1"/>
</dbReference>
<dbReference type="NCBIfam" id="TIGR00409">
    <property type="entry name" value="proS_fam_II"/>
    <property type="match status" value="1"/>
</dbReference>
<dbReference type="InterPro" id="IPR033730">
    <property type="entry name" value="ProRS_core_prok"/>
</dbReference>
<dbReference type="Pfam" id="PF03129">
    <property type="entry name" value="HGTP_anticodon"/>
    <property type="match status" value="1"/>
</dbReference>
<dbReference type="CDD" id="cd04334">
    <property type="entry name" value="ProRS-INS"/>
    <property type="match status" value="1"/>
</dbReference>
<gene>
    <name evidence="12 14" type="primary">proS</name>
    <name evidence="14" type="ORF">ERS852568_02934</name>
</gene>
<dbReference type="InterPro" id="IPR007214">
    <property type="entry name" value="YbaK/aa-tRNA-synth-assoc-dom"/>
</dbReference>
<dbReference type="SUPFAM" id="SSF52954">
    <property type="entry name" value="Class II aaRS ABD-related"/>
    <property type="match status" value="1"/>
</dbReference>
<evidence type="ECO:0000256" key="4">
    <source>
        <dbReference type="ARBA" id="ARBA00022598"/>
    </source>
</evidence>
<proteinExistence type="inferred from homology"/>
<evidence type="ECO:0000256" key="2">
    <source>
        <dbReference type="ARBA" id="ARBA00011738"/>
    </source>
</evidence>
<name>A0A174VFN4_9CLOT</name>
<dbReference type="InterPro" id="IPR050062">
    <property type="entry name" value="Pro-tRNA_synthetase"/>
</dbReference>
<dbReference type="CDD" id="cd00779">
    <property type="entry name" value="ProRS_core_prok"/>
    <property type="match status" value="1"/>
</dbReference>
<reference evidence="14 15" key="1">
    <citation type="submission" date="2015-09" db="EMBL/GenBank/DDBJ databases">
        <authorList>
            <consortium name="Pathogen Informatics"/>
        </authorList>
    </citation>
    <scope>NUCLEOTIDE SEQUENCE [LARGE SCALE GENOMIC DNA]</scope>
    <source>
        <strain evidence="14 15">2789STDY5834956</strain>
    </source>
</reference>
<evidence type="ECO:0000313" key="14">
    <source>
        <dbReference type="EMBL" id="CUQ33634.1"/>
    </source>
</evidence>
<dbReference type="InterPro" id="IPR006195">
    <property type="entry name" value="aa-tRNA-synth_II"/>
</dbReference>